<dbReference type="GO" id="GO:0004185">
    <property type="term" value="F:serine-type carboxypeptidase activity"/>
    <property type="evidence" value="ECO:0007669"/>
    <property type="project" value="UniProtKB-UniRule"/>
</dbReference>
<dbReference type="PANTHER" id="PTHR11802">
    <property type="entry name" value="SERINE PROTEASE FAMILY S10 SERINE CARBOXYPEPTIDASE"/>
    <property type="match status" value="1"/>
</dbReference>
<dbReference type="SUPFAM" id="SSF53474">
    <property type="entry name" value="alpha/beta-Hydrolases"/>
    <property type="match status" value="1"/>
</dbReference>
<dbReference type="EMBL" id="HBUF01459857">
    <property type="protein sequence ID" value="CAG6744117.1"/>
    <property type="molecule type" value="Transcribed_RNA"/>
</dbReference>
<protein>
    <recommendedName>
        <fullName evidence="7">Carboxypeptidase</fullName>
        <ecNumber evidence="7">3.4.16.-</ecNumber>
    </recommendedName>
</protein>
<dbReference type="InterPro" id="IPR018202">
    <property type="entry name" value="Ser_caboxypep_ser_AS"/>
</dbReference>
<evidence type="ECO:0000256" key="3">
    <source>
        <dbReference type="ARBA" id="ARBA00022670"/>
    </source>
</evidence>
<evidence type="ECO:0000313" key="8">
    <source>
        <dbReference type="EMBL" id="CAG6744117.1"/>
    </source>
</evidence>
<dbReference type="AlphaFoldDB" id="A0A8D9E8A7"/>
<dbReference type="InterPro" id="IPR001563">
    <property type="entry name" value="Peptidase_S10"/>
</dbReference>
<organism evidence="8">
    <name type="scientific">Cacopsylla melanoneura</name>
    <dbReference type="NCBI Taxonomy" id="428564"/>
    <lineage>
        <taxon>Eukaryota</taxon>
        <taxon>Metazoa</taxon>
        <taxon>Ecdysozoa</taxon>
        <taxon>Arthropoda</taxon>
        <taxon>Hexapoda</taxon>
        <taxon>Insecta</taxon>
        <taxon>Pterygota</taxon>
        <taxon>Neoptera</taxon>
        <taxon>Paraneoptera</taxon>
        <taxon>Hemiptera</taxon>
        <taxon>Sternorrhyncha</taxon>
        <taxon>Psylloidea</taxon>
        <taxon>Psyllidae</taxon>
        <taxon>Psyllinae</taxon>
        <taxon>Cacopsylla</taxon>
    </lineage>
</organism>
<dbReference type="PRINTS" id="PR00724">
    <property type="entry name" value="CRBOXYPTASEC"/>
</dbReference>
<evidence type="ECO:0000256" key="5">
    <source>
        <dbReference type="ARBA" id="ARBA00022801"/>
    </source>
</evidence>
<comment type="similarity">
    <text evidence="1 7">Belongs to the peptidase S10 family.</text>
</comment>
<dbReference type="InterPro" id="IPR029058">
    <property type="entry name" value="AB_hydrolase_fold"/>
</dbReference>
<keyword evidence="6" id="KW-0325">Glycoprotein</keyword>
<evidence type="ECO:0000256" key="4">
    <source>
        <dbReference type="ARBA" id="ARBA00022729"/>
    </source>
</evidence>
<dbReference type="PANTHER" id="PTHR11802:SF472">
    <property type="entry name" value="SERINE CARBOXYPEPTIDASE CPVL-RELATED"/>
    <property type="match status" value="1"/>
</dbReference>
<dbReference type="GO" id="GO:0006508">
    <property type="term" value="P:proteolysis"/>
    <property type="evidence" value="ECO:0007669"/>
    <property type="project" value="UniProtKB-KW"/>
</dbReference>
<dbReference type="Gene3D" id="3.40.50.1820">
    <property type="entry name" value="alpha/beta hydrolase"/>
    <property type="match status" value="1"/>
</dbReference>
<dbReference type="Pfam" id="PF00450">
    <property type="entry name" value="Peptidase_S10"/>
    <property type="match status" value="1"/>
</dbReference>
<proteinExistence type="inferred from homology"/>
<sequence length="482" mass="54538">MASTLSKVVLPLFMFICCAHCSINFYPRIPDSIPIHRRSDNKHLILTDYIEAGQAAKAKNLSQVILPGLNITSYSGYFRVNATVDRTLNASLFFWFFPAEVNASLAPLLVWLNGGPGAPSMEGLFLEHGPLVLSETNGFVQIQKRTTHWTFNHNVIYIDNPVGAGFSYAQHPDLYARNEVQVGENLYIALTQFYKVFPEFAKNDFYLAGESYGGKYVADFALTIHVNNVDAKIEIPLKGITIGNGLCDPANMLVYSNYLNQVGLVDDHGKNLLEQKEKEAAKLVEENKWSEAVDVFYSIVNGGLNDIGSIKNVTGFSKLFNYLVPELDASRYFRMYELFRNDSLRKSIHVGDVSFAFANKVGKFLKEDIMKSVKSSIETLVNATEKNSNKKKYKVMFYNGQLDIIVGHPTTVNFLKKLEWTGKQEYSKARRSIWYYKKEIAGYVRKVENLYEVLVRNAGHLVPIDQPEWAFDLITRFTSGEL</sequence>
<evidence type="ECO:0000256" key="2">
    <source>
        <dbReference type="ARBA" id="ARBA00022645"/>
    </source>
</evidence>
<dbReference type="EC" id="3.4.16.-" evidence="7"/>
<keyword evidence="3 7" id="KW-0645">Protease</keyword>
<evidence type="ECO:0000256" key="6">
    <source>
        <dbReference type="ARBA" id="ARBA00023180"/>
    </source>
</evidence>
<feature type="signal peptide" evidence="7">
    <location>
        <begin position="1"/>
        <end position="21"/>
    </location>
</feature>
<reference evidence="8" key="1">
    <citation type="submission" date="2021-05" db="EMBL/GenBank/DDBJ databases">
        <authorList>
            <person name="Alioto T."/>
            <person name="Alioto T."/>
            <person name="Gomez Garrido J."/>
        </authorList>
    </citation>
    <scope>NUCLEOTIDE SEQUENCE</scope>
</reference>
<accession>A0A8D9E8A7</accession>
<keyword evidence="5 7" id="KW-0378">Hydrolase</keyword>
<evidence type="ECO:0000256" key="7">
    <source>
        <dbReference type="RuleBase" id="RU361156"/>
    </source>
</evidence>
<evidence type="ECO:0000256" key="1">
    <source>
        <dbReference type="ARBA" id="ARBA00009431"/>
    </source>
</evidence>
<keyword evidence="2 7" id="KW-0121">Carboxypeptidase</keyword>
<feature type="chain" id="PRO_5034593358" description="Carboxypeptidase" evidence="7">
    <location>
        <begin position="22"/>
        <end position="482"/>
    </location>
</feature>
<name>A0A8D9E8A7_9HEMI</name>
<dbReference type="PROSITE" id="PS00131">
    <property type="entry name" value="CARBOXYPEPT_SER_SER"/>
    <property type="match status" value="1"/>
</dbReference>
<keyword evidence="4 7" id="KW-0732">Signal</keyword>
<dbReference type="PROSITE" id="PS00560">
    <property type="entry name" value="CARBOXYPEPT_SER_HIS"/>
    <property type="match status" value="1"/>
</dbReference>
<dbReference type="InterPro" id="IPR033124">
    <property type="entry name" value="Ser_caboxypep_his_AS"/>
</dbReference>